<keyword evidence="1" id="KW-0472">Membrane</keyword>
<organism evidence="3 4">
    <name type="scientific">Collybia nuda</name>
    <dbReference type="NCBI Taxonomy" id="64659"/>
    <lineage>
        <taxon>Eukaryota</taxon>
        <taxon>Fungi</taxon>
        <taxon>Dikarya</taxon>
        <taxon>Basidiomycota</taxon>
        <taxon>Agaricomycotina</taxon>
        <taxon>Agaricomycetes</taxon>
        <taxon>Agaricomycetidae</taxon>
        <taxon>Agaricales</taxon>
        <taxon>Tricholomatineae</taxon>
        <taxon>Clitocybaceae</taxon>
        <taxon>Collybia</taxon>
    </lineage>
</organism>
<feature type="transmembrane region" description="Helical" evidence="1">
    <location>
        <begin position="122"/>
        <end position="142"/>
    </location>
</feature>
<feature type="transmembrane region" description="Helical" evidence="1">
    <location>
        <begin position="191"/>
        <end position="212"/>
    </location>
</feature>
<dbReference type="PANTHER" id="PTHR40465:SF1">
    <property type="entry name" value="DUF6534 DOMAIN-CONTAINING PROTEIN"/>
    <property type="match status" value="1"/>
</dbReference>
<dbReference type="OrthoDB" id="2681808at2759"/>
<evidence type="ECO:0000259" key="2">
    <source>
        <dbReference type="Pfam" id="PF20152"/>
    </source>
</evidence>
<feature type="transmembrane region" description="Helical" evidence="1">
    <location>
        <begin position="83"/>
        <end position="102"/>
    </location>
</feature>
<protein>
    <recommendedName>
        <fullName evidence="2">DUF6534 domain-containing protein</fullName>
    </recommendedName>
</protein>
<comment type="caution">
    <text evidence="3">The sequence shown here is derived from an EMBL/GenBank/DDBJ whole genome shotgun (WGS) entry which is preliminary data.</text>
</comment>
<keyword evidence="1" id="KW-1133">Transmembrane helix</keyword>
<dbReference type="AlphaFoldDB" id="A0A9P5XWP3"/>
<dbReference type="Proteomes" id="UP000807353">
    <property type="component" value="Unassembled WGS sequence"/>
</dbReference>
<evidence type="ECO:0000256" key="1">
    <source>
        <dbReference type="SAM" id="Phobius"/>
    </source>
</evidence>
<feature type="transmembrane region" description="Helical" evidence="1">
    <location>
        <begin position="259"/>
        <end position="278"/>
    </location>
</feature>
<keyword evidence="4" id="KW-1185">Reference proteome</keyword>
<reference evidence="3" key="1">
    <citation type="submission" date="2020-11" db="EMBL/GenBank/DDBJ databases">
        <authorList>
            <consortium name="DOE Joint Genome Institute"/>
            <person name="Ahrendt S."/>
            <person name="Riley R."/>
            <person name="Andreopoulos W."/>
            <person name="Labutti K."/>
            <person name="Pangilinan J."/>
            <person name="Ruiz-Duenas F.J."/>
            <person name="Barrasa J.M."/>
            <person name="Sanchez-Garcia M."/>
            <person name="Camarero S."/>
            <person name="Miyauchi S."/>
            <person name="Serrano A."/>
            <person name="Linde D."/>
            <person name="Babiker R."/>
            <person name="Drula E."/>
            <person name="Ayuso-Fernandez I."/>
            <person name="Pacheco R."/>
            <person name="Padilla G."/>
            <person name="Ferreira P."/>
            <person name="Barriuso J."/>
            <person name="Kellner H."/>
            <person name="Castanera R."/>
            <person name="Alfaro M."/>
            <person name="Ramirez L."/>
            <person name="Pisabarro A.G."/>
            <person name="Kuo A."/>
            <person name="Tritt A."/>
            <person name="Lipzen A."/>
            <person name="He G."/>
            <person name="Yan M."/>
            <person name="Ng V."/>
            <person name="Cullen D."/>
            <person name="Martin F."/>
            <person name="Rosso M.-N."/>
            <person name="Henrissat B."/>
            <person name="Hibbett D."/>
            <person name="Martinez A.T."/>
            <person name="Grigoriev I.V."/>
        </authorList>
    </citation>
    <scope>NUCLEOTIDE SEQUENCE</scope>
    <source>
        <strain evidence="3">CBS 247.69</strain>
    </source>
</reference>
<sequence>MTRLDGVPDDIAVLCVASYLDSRRKLILEDTQSRTIACLAMGCMGFLASRFVSPPYLHIEEYLTILTVIYTHRFPRDPFWMKAFVWVIFFTETLITIFGTIAGWKILASGWGDPSVLIPLDWAFASLGLLSGLVASSAHFFYCWRIYKLRRLMIIPVFLVTVSLVTCGMAAFCGIYGRQLGFARLSQLRPWVWLGGSALVDASITICMTAIARSRSYFTETSSLIQRLITITIETAMTTGLAALAQVVLFVVFPHNNMHFIMFLILAKLYSNTLLTALNARAFIGPRDVVTVPVLWEDESATSSQRTLNQTQTFSARPNRDSVSTTIRNSHSNHIELEAITLALNDPDTSLGKFRSVPYS</sequence>
<keyword evidence="1" id="KW-0812">Transmembrane</keyword>
<gene>
    <name evidence="3" type="ORF">BDZ94DRAFT_1312678</name>
</gene>
<dbReference type="InterPro" id="IPR045339">
    <property type="entry name" value="DUF6534"/>
</dbReference>
<feature type="transmembrane region" description="Helical" evidence="1">
    <location>
        <begin position="154"/>
        <end position="179"/>
    </location>
</feature>
<evidence type="ECO:0000313" key="4">
    <source>
        <dbReference type="Proteomes" id="UP000807353"/>
    </source>
</evidence>
<dbReference type="PANTHER" id="PTHR40465">
    <property type="entry name" value="CHROMOSOME 1, WHOLE GENOME SHOTGUN SEQUENCE"/>
    <property type="match status" value="1"/>
</dbReference>
<feature type="transmembrane region" description="Helical" evidence="1">
    <location>
        <begin position="224"/>
        <end position="253"/>
    </location>
</feature>
<evidence type="ECO:0000313" key="3">
    <source>
        <dbReference type="EMBL" id="KAF9459122.1"/>
    </source>
</evidence>
<proteinExistence type="predicted"/>
<dbReference type="Pfam" id="PF20152">
    <property type="entry name" value="DUF6534"/>
    <property type="match status" value="1"/>
</dbReference>
<accession>A0A9P5XWP3</accession>
<feature type="domain" description="DUF6534" evidence="2">
    <location>
        <begin position="197"/>
        <end position="282"/>
    </location>
</feature>
<name>A0A9P5XWP3_9AGAR</name>
<dbReference type="EMBL" id="MU150323">
    <property type="protein sequence ID" value="KAF9459122.1"/>
    <property type="molecule type" value="Genomic_DNA"/>
</dbReference>